<evidence type="ECO:0000259" key="5">
    <source>
        <dbReference type="Pfam" id="PF01814"/>
    </source>
</evidence>
<protein>
    <submittedName>
        <fullName evidence="6">Bacteriohemerythrin</fullName>
    </submittedName>
</protein>
<dbReference type="SUPFAM" id="SSF47188">
    <property type="entry name" value="Hemerythrin-like"/>
    <property type="match status" value="1"/>
</dbReference>
<keyword evidence="7" id="KW-1185">Reference proteome</keyword>
<keyword evidence="4" id="KW-0408">Iron</keyword>
<proteinExistence type="inferred from homology"/>
<dbReference type="InterPro" id="IPR012827">
    <property type="entry name" value="Hemerythrin_metal-bd"/>
</dbReference>
<keyword evidence="2" id="KW-0561">Oxygen transport</keyword>
<dbReference type="PANTHER" id="PTHR37164:SF1">
    <property type="entry name" value="BACTERIOHEMERYTHRIN"/>
    <property type="match status" value="1"/>
</dbReference>
<comment type="similarity">
    <text evidence="1">Belongs to the hemerythrin family.</text>
</comment>
<dbReference type="InterPro" id="IPR012312">
    <property type="entry name" value="Hemerythrin-like"/>
</dbReference>
<reference evidence="7" key="1">
    <citation type="journal article" date="2019" name="Int. J. Syst. Evol. Microbiol.">
        <title>The Global Catalogue of Microorganisms (GCM) 10K type strain sequencing project: providing services to taxonomists for standard genome sequencing and annotation.</title>
        <authorList>
            <consortium name="The Broad Institute Genomics Platform"/>
            <consortium name="The Broad Institute Genome Sequencing Center for Infectious Disease"/>
            <person name="Wu L."/>
            <person name="Ma J."/>
        </authorList>
    </citation>
    <scope>NUCLEOTIDE SEQUENCE [LARGE SCALE GENOMIC DNA]</scope>
    <source>
        <strain evidence="7">CCUG 48884</strain>
    </source>
</reference>
<dbReference type="Pfam" id="PF01814">
    <property type="entry name" value="Hemerythrin"/>
    <property type="match status" value="1"/>
</dbReference>
<evidence type="ECO:0000313" key="7">
    <source>
        <dbReference type="Proteomes" id="UP001597158"/>
    </source>
</evidence>
<dbReference type="InterPro" id="IPR016131">
    <property type="entry name" value="Haemerythrin_Fe_BS"/>
</dbReference>
<comment type="caution">
    <text evidence="6">The sequence shown here is derived from an EMBL/GenBank/DDBJ whole genome shotgun (WGS) entry which is preliminary data.</text>
</comment>
<dbReference type="InterPro" id="IPR050669">
    <property type="entry name" value="Hemerythrin"/>
</dbReference>
<dbReference type="RefSeq" id="WP_002929859.1">
    <property type="nucleotide sequence ID" value="NZ_JARQZE010000005.1"/>
</dbReference>
<organism evidence="6 7">
    <name type="scientific">Thauera mechernichensis</name>
    <dbReference type="NCBI Taxonomy" id="82788"/>
    <lineage>
        <taxon>Bacteria</taxon>
        <taxon>Pseudomonadati</taxon>
        <taxon>Pseudomonadota</taxon>
        <taxon>Betaproteobacteria</taxon>
        <taxon>Rhodocyclales</taxon>
        <taxon>Zoogloeaceae</taxon>
        <taxon>Thauera</taxon>
    </lineage>
</organism>
<evidence type="ECO:0000256" key="2">
    <source>
        <dbReference type="ARBA" id="ARBA00022621"/>
    </source>
</evidence>
<evidence type="ECO:0000313" key="6">
    <source>
        <dbReference type="EMBL" id="MFD1263723.1"/>
    </source>
</evidence>
<dbReference type="PANTHER" id="PTHR37164">
    <property type="entry name" value="BACTERIOHEMERYTHRIN"/>
    <property type="match status" value="1"/>
</dbReference>
<evidence type="ECO:0000256" key="4">
    <source>
        <dbReference type="ARBA" id="ARBA00023004"/>
    </source>
</evidence>
<accession>A0ABW3WCI9</accession>
<evidence type="ECO:0000256" key="1">
    <source>
        <dbReference type="ARBA" id="ARBA00010587"/>
    </source>
</evidence>
<dbReference type="Gene3D" id="1.20.120.50">
    <property type="entry name" value="Hemerythrin-like"/>
    <property type="match status" value="1"/>
</dbReference>
<dbReference type="Proteomes" id="UP001597158">
    <property type="component" value="Unassembled WGS sequence"/>
</dbReference>
<keyword evidence="3" id="KW-0479">Metal-binding</keyword>
<dbReference type="InterPro" id="IPR035938">
    <property type="entry name" value="Hemerythrin-like_sf"/>
</dbReference>
<dbReference type="CDD" id="cd12107">
    <property type="entry name" value="Hemerythrin"/>
    <property type="match status" value="1"/>
</dbReference>
<sequence length="147" mass="16526">MTEHAGFDWDDRYLLGYNAMDDTHREFVSLVDALLTVEDAQLAAALDAFAAHAEAHFEQENRWMDVDGFPARDCHVDEHAKVLASVREVQQLLAEGKVEVVRELAVALKDWFPGHADYMDSALALWMVKRSHGGAPLVFRRESAKSS</sequence>
<keyword evidence="2" id="KW-0813">Transport</keyword>
<dbReference type="PROSITE" id="PS00550">
    <property type="entry name" value="HEMERYTHRINS"/>
    <property type="match status" value="1"/>
</dbReference>
<dbReference type="EMBL" id="JBHTMC010000020">
    <property type="protein sequence ID" value="MFD1263723.1"/>
    <property type="molecule type" value="Genomic_DNA"/>
</dbReference>
<feature type="domain" description="Hemerythrin-like" evidence="5">
    <location>
        <begin position="16"/>
        <end position="123"/>
    </location>
</feature>
<dbReference type="NCBIfam" id="TIGR02481">
    <property type="entry name" value="hemeryth_dom"/>
    <property type="match status" value="1"/>
</dbReference>
<evidence type="ECO:0000256" key="3">
    <source>
        <dbReference type="ARBA" id="ARBA00022723"/>
    </source>
</evidence>
<gene>
    <name evidence="6" type="ORF">ACFQ4M_09015</name>
</gene>
<name>A0ABW3WCI9_9RHOO</name>